<evidence type="ECO:0000256" key="10">
    <source>
        <dbReference type="ARBA" id="ARBA00023159"/>
    </source>
</evidence>
<keyword evidence="11" id="KW-0804">Transcription</keyword>
<evidence type="ECO:0000256" key="11">
    <source>
        <dbReference type="ARBA" id="ARBA00023163"/>
    </source>
</evidence>
<evidence type="ECO:0000256" key="5">
    <source>
        <dbReference type="ARBA" id="ARBA00019746"/>
    </source>
</evidence>
<comment type="function">
    <text evidence="13">Component of the EKC/KEOPS complex that is required for the formation of a threonylcarbamoyl group on adenosine at position 37 (t(6)A37) in tRNAs that read codons beginning with adenine. The complex is probably involved in the transfer of the threonylcarbamoyl moiety of threonylcarbamoyl-AMP (TC-AMP) to the N6 group of A37. GON7 likely plays a supporting role to the catalytic subunit KAE1 in the complex. The EKC/KEOPS complex also promotes both telomere uncapping and telomere elongation. The complex is required for efficient recruitment of transcriptional coactivators.</text>
</comment>
<dbReference type="AlphaFoldDB" id="A0A084AGN6"/>
<evidence type="ECO:0000256" key="1">
    <source>
        <dbReference type="ARBA" id="ARBA00004123"/>
    </source>
</evidence>
<dbReference type="Pfam" id="PF08738">
    <property type="entry name" value="Gon7"/>
    <property type="match status" value="1"/>
</dbReference>
<keyword evidence="9" id="KW-0805">Transcription regulation</keyword>
<name>A0A084AGN6_STACB</name>
<comment type="subcellular location">
    <subcellularLocation>
        <location evidence="2">Chromosome</location>
        <location evidence="2">Telomere</location>
    </subcellularLocation>
    <subcellularLocation>
        <location evidence="1">Nucleus</location>
    </subcellularLocation>
</comment>
<keyword evidence="8" id="KW-0779">Telomere</keyword>
<evidence type="ECO:0000313" key="15">
    <source>
        <dbReference type="EMBL" id="KEY64465.1"/>
    </source>
</evidence>
<evidence type="ECO:0000256" key="14">
    <source>
        <dbReference type="SAM" id="MobiDB-lite"/>
    </source>
</evidence>
<proteinExistence type="inferred from homology"/>
<keyword evidence="16" id="KW-1185">Reference proteome</keyword>
<comment type="subunit">
    <text evidence="4">Component of the EKC/KEOPS complex composed of at least BUD32, CGI121, GON7, KAE1 and PCC1; the whole complex dimerizes.</text>
</comment>
<feature type="region of interest" description="Disordered" evidence="14">
    <location>
        <begin position="62"/>
        <end position="102"/>
    </location>
</feature>
<gene>
    <name evidence="15" type="ORF">S7711_05282</name>
</gene>
<dbReference type="EMBL" id="KL648738">
    <property type="protein sequence ID" value="KEY64465.1"/>
    <property type="molecule type" value="Genomic_DNA"/>
</dbReference>
<evidence type="ECO:0000313" key="16">
    <source>
        <dbReference type="Proteomes" id="UP000028045"/>
    </source>
</evidence>
<evidence type="ECO:0000256" key="6">
    <source>
        <dbReference type="ARBA" id="ARBA00022454"/>
    </source>
</evidence>
<reference evidence="15 16" key="1">
    <citation type="journal article" date="2014" name="BMC Genomics">
        <title>Comparative genome sequencing reveals chemotype-specific gene clusters in the toxigenic black mold Stachybotrys.</title>
        <authorList>
            <person name="Semeiks J."/>
            <person name="Borek D."/>
            <person name="Otwinowski Z."/>
            <person name="Grishin N.V."/>
        </authorList>
    </citation>
    <scope>NUCLEOTIDE SEQUENCE [LARGE SCALE GENOMIC DNA]</scope>
    <source>
        <strain evidence="16">CBS 109288 / IBT 7711</strain>
    </source>
</reference>
<keyword evidence="6" id="KW-0158">Chromosome</keyword>
<evidence type="ECO:0000256" key="12">
    <source>
        <dbReference type="ARBA" id="ARBA00023242"/>
    </source>
</evidence>
<dbReference type="HOGENOM" id="CLU_146833_1_1_1"/>
<evidence type="ECO:0000256" key="9">
    <source>
        <dbReference type="ARBA" id="ARBA00023015"/>
    </source>
</evidence>
<organism evidence="15 16">
    <name type="scientific">Stachybotrys chartarum (strain CBS 109288 / IBT 7711)</name>
    <name type="common">Toxic black mold</name>
    <name type="synonym">Stilbospora chartarum</name>
    <dbReference type="NCBI Taxonomy" id="1280523"/>
    <lineage>
        <taxon>Eukaryota</taxon>
        <taxon>Fungi</taxon>
        <taxon>Dikarya</taxon>
        <taxon>Ascomycota</taxon>
        <taxon>Pezizomycotina</taxon>
        <taxon>Sordariomycetes</taxon>
        <taxon>Hypocreomycetidae</taxon>
        <taxon>Hypocreales</taxon>
        <taxon>Stachybotryaceae</taxon>
        <taxon>Stachybotrys</taxon>
    </lineage>
</organism>
<keyword evidence="7" id="KW-0819">tRNA processing</keyword>
<dbReference type="InterPro" id="IPR014849">
    <property type="entry name" value="EKC/KEOPS_Gon7"/>
</dbReference>
<dbReference type="Proteomes" id="UP000028045">
    <property type="component" value="Unassembled WGS sequence"/>
</dbReference>
<evidence type="ECO:0000256" key="13">
    <source>
        <dbReference type="ARBA" id="ARBA00025393"/>
    </source>
</evidence>
<evidence type="ECO:0000256" key="4">
    <source>
        <dbReference type="ARBA" id="ARBA00011534"/>
    </source>
</evidence>
<feature type="compositionally biased region" description="Basic and acidic residues" evidence="14">
    <location>
        <begin position="62"/>
        <end position="71"/>
    </location>
</feature>
<keyword evidence="10" id="KW-0010">Activator</keyword>
<protein>
    <recommendedName>
        <fullName evidence="5">EKC/KEOPS complex subunit GON7</fullName>
    </recommendedName>
</protein>
<evidence type="ECO:0000256" key="3">
    <source>
        <dbReference type="ARBA" id="ARBA00008529"/>
    </source>
</evidence>
<dbReference type="OrthoDB" id="2288868at2759"/>
<dbReference type="GO" id="GO:0005634">
    <property type="term" value="C:nucleus"/>
    <property type="evidence" value="ECO:0007669"/>
    <property type="project" value="UniProtKB-SubCell"/>
</dbReference>
<evidence type="ECO:0000256" key="2">
    <source>
        <dbReference type="ARBA" id="ARBA00004574"/>
    </source>
</evidence>
<keyword evidence="12" id="KW-0539">Nucleus</keyword>
<accession>A0A084AGN6</accession>
<evidence type="ECO:0000256" key="8">
    <source>
        <dbReference type="ARBA" id="ARBA00022895"/>
    </source>
</evidence>
<dbReference type="GO" id="GO:0000781">
    <property type="term" value="C:chromosome, telomeric region"/>
    <property type="evidence" value="ECO:0007669"/>
    <property type="project" value="UniProtKB-SubCell"/>
</dbReference>
<sequence length="102" mass="10878">MAEAKPPALSVSYTSFSSAPFHVSHAVAAPTTNSVPDKVQYLAGLRAAVAATQDAVNKELTARMEEDKARDAANNPVAAKTRDVDEALEEQNYGEEVQSEDD</sequence>
<evidence type="ECO:0000256" key="7">
    <source>
        <dbReference type="ARBA" id="ARBA00022694"/>
    </source>
</evidence>
<comment type="similarity">
    <text evidence="3">Belongs to the GON7 family.</text>
</comment>
<dbReference type="GO" id="GO:0008033">
    <property type="term" value="P:tRNA processing"/>
    <property type="evidence" value="ECO:0007669"/>
    <property type="project" value="UniProtKB-KW"/>
</dbReference>
<feature type="compositionally biased region" description="Acidic residues" evidence="14">
    <location>
        <begin position="86"/>
        <end position="102"/>
    </location>
</feature>